<dbReference type="Proteomes" id="UP000001070">
    <property type="component" value="Unassembled WGS sequence"/>
</dbReference>
<protein>
    <submittedName>
        <fullName evidence="2">GH23392</fullName>
    </submittedName>
</protein>
<feature type="compositionally biased region" description="Low complexity" evidence="1">
    <location>
        <begin position="151"/>
        <end position="162"/>
    </location>
</feature>
<organism evidence="3">
    <name type="scientific">Drosophila grimshawi</name>
    <name type="common">Hawaiian fruit fly</name>
    <name type="synonym">Idiomyia grimshawi</name>
    <dbReference type="NCBI Taxonomy" id="7222"/>
    <lineage>
        <taxon>Eukaryota</taxon>
        <taxon>Metazoa</taxon>
        <taxon>Ecdysozoa</taxon>
        <taxon>Arthropoda</taxon>
        <taxon>Hexapoda</taxon>
        <taxon>Insecta</taxon>
        <taxon>Pterygota</taxon>
        <taxon>Neoptera</taxon>
        <taxon>Endopterygota</taxon>
        <taxon>Diptera</taxon>
        <taxon>Brachycera</taxon>
        <taxon>Muscomorpha</taxon>
        <taxon>Ephydroidea</taxon>
        <taxon>Drosophilidae</taxon>
        <taxon>Drosophila</taxon>
        <taxon>Hawaiian Drosophila</taxon>
    </lineage>
</organism>
<dbReference type="PhylomeDB" id="B4JT31"/>
<dbReference type="STRING" id="7222.B4JT31"/>
<keyword evidence="3" id="KW-1185">Reference proteome</keyword>
<evidence type="ECO:0000313" key="2">
    <source>
        <dbReference type="EMBL" id="EDV94921.1"/>
    </source>
</evidence>
<dbReference type="FunCoup" id="B4JT31">
    <property type="interactions" value="7"/>
</dbReference>
<gene>
    <name evidence="2" type="primary">Dgri\GH23392</name>
    <name evidence="2" type="ORF">Dgri_GH23392</name>
</gene>
<evidence type="ECO:0000256" key="1">
    <source>
        <dbReference type="SAM" id="MobiDB-lite"/>
    </source>
</evidence>
<proteinExistence type="predicted"/>
<dbReference type="EMBL" id="CH916373">
    <property type="protein sequence ID" value="EDV94921.1"/>
    <property type="molecule type" value="Genomic_DNA"/>
</dbReference>
<feature type="region of interest" description="Disordered" evidence="1">
    <location>
        <begin position="151"/>
        <end position="176"/>
    </location>
</feature>
<dbReference type="AlphaFoldDB" id="B4JT31"/>
<evidence type="ECO:0000313" key="3">
    <source>
        <dbReference type="Proteomes" id="UP000001070"/>
    </source>
</evidence>
<name>B4JT31_DROGR</name>
<sequence length="176" mass="19927">MSDQEEEYTKYLNEHGIIPRLVDILKELVELVPLPADPLMVIMHVLGCPLIPQDEMKALERKVTRAHDELRFLRRVLVELGGLEYLYDSDTDESDYLGLIGEQYCGNYEETSSSTPMATPTSFPSPSPFVQQQQYVVLASLAINEEPLSPLEETLSPQEEQPCCSHFAPPNNVQQF</sequence>
<dbReference type="OMA" id="PLMHILH"/>
<dbReference type="OrthoDB" id="7869870at2759"/>
<dbReference type="KEGG" id="dgr:6567637"/>
<dbReference type="HOGENOM" id="CLU_130595_0_0_1"/>
<dbReference type="InParanoid" id="B4JT31"/>
<accession>B4JT31</accession>
<reference evidence="2 3" key="1">
    <citation type="journal article" date="2007" name="Nature">
        <title>Evolution of genes and genomes on the Drosophila phylogeny.</title>
        <authorList>
            <consortium name="Drosophila 12 Genomes Consortium"/>
            <person name="Clark A.G."/>
            <person name="Eisen M.B."/>
            <person name="Smith D.R."/>
            <person name="Bergman C.M."/>
            <person name="Oliver B."/>
            <person name="Markow T.A."/>
            <person name="Kaufman T.C."/>
            <person name="Kellis M."/>
            <person name="Gelbart W."/>
            <person name="Iyer V.N."/>
            <person name="Pollard D.A."/>
            <person name="Sackton T.B."/>
            <person name="Larracuente A.M."/>
            <person name="Singh N.D."/>
            <person name="Abad J.P."/>
            <person name="Abt D.N."/>
            <person name="Adryan B."/>
            <person name="Aguade M."/>
            <person name="Akashi H."/>
            <person name="Anderson W.W."/>
            <person name="Aquadro C.F."/>
            <person name="Ardell D.H."/>
            <person name="Arguello R."/>
            <person name="Artieri C.G."/>
            <person name="Barbash D.A."/>
            <person name="Barker D."/>
            <person name="Barsanti P."/>
            <person name="Batterham P."/>
            <person name="Batzoglou S."/>
            <person name="Begun D."/>
            <person name="Bhutkar A."/>
            <person name="Blanco E."/>
            <person name="Bosak S.A."/>
            <person name="Bradley R.K."/>
            <person name="Brand A.D."/>
            <person name="Brent M.R."/>
            <person name="Brooks A.N."/>
            <person name="Brown R.H."/>
            <person name="Butlin R.K."/>
            <person name="Caggese C."/>
            <person name="Calvi B.R."/>
            <person name="Bernardo de Carvalho A."/>
            <person name="Caspi A."/>
            <person name="Castrezana S."/>
            <person name="Celniker S.E."/>
            <person name="Chang J.L."/>
            <person name="Chapple C."/>
            <person name="Chatterji S."/>
            <person name="Chinwalla A."/>
            <person name="Civetta A."/>
            <person name="Clifton S.W."/>
            <person name="Comeron J.M."/>
            <person name="Costello J.C."/>
            <person name="Coyne J.A."/>
            <person name="Daub J."/>
            <person name="David R.G."/>
            <person name="Delcher A.L."/>
            <person name="Delehaunty K."/>
            <person name="Do C.B."/>
            <person name="Ebling H."/>
            <person name="Edwards K."/>
            <person name="Eickbush T."/>
            <person name="Evans J.D."/>
            <person name="Filipski A."/>
            <person name="Findeiss S."/>
            <person name="Freyhult E."/>
            <person name="Fulton L."/>
            <person name="Fulton R."/>
            <person name="Garcia A.C."/>
            <person name="Gardiner A."/>
            <person name="Garfield D.A."/>
            <person name="Garvin B.E."/>
            <person name="Gibson G."/>
            <person name="Gilbert D."/>
            <person name="Gnerre S."/>
            <person name="Godfrey J."/>
            <person name="Good R."/>
            <person name="Gotea V."/>
            <person name="Gravely B."/>
            <person name="Greenberg A.J."/>
            <person name="Griffiths-Jones S."/>
            <person name="Gross S."/>
            <person name="Guigo R."/>
            <person name="Gustafson E.A."/>
            <person name="Haerty W."/>
            <person name="Hahn M.W."/>
            <person name="Halligan D.L."/>
            <person name="Halpern A.L."/>
            <person name="Halter G.M."/>
            <person name="Han M.V."/>
            <person name="Heger A."/>
            <person name="Hillier L."/>
            <person name="Hinrichs A.S."/>
            <person name="Holmes I."/>
            <person name="Hoskins R.A."/>
            <person name="Hubisz M.J."/>
            <person name="Hultmark D."/>
            <person name="Huntley M.A."/>
            <person name="Jaffe D.B."/>
            <person name="Jagadeeshan S."/>
            <person name="Jeck W.R."/>
            <person name="Johnson J."/>
            <person name="Jones C.D."/>
            <person name="Jordan W.C."/>
            <person name="Karpen G.H."/>
            <person name="Kataoka E."/>
            <person name="Keightley P.D."/>
            <person name="Kheradpour P."/>
            <person name="Kirkness E.F."/>
            <person name="Koerich L.B."/>
            <person name="Kristiansen K."/>
            <person name="Kudrna D."/>
            <person name="Kulathinal R.J."/>
            <person name="Kumar S."/>
            <person name="Kwok R."/>
            <person name="Lander E."/>
            <person name="Langley C.H."/>
            <person name="Lapoint R."/>
            <person name="Lazzaro B.P."/>
            <person name="Lee S.J."/>
            <person name="Levesque L."/>
            <person name="Li R."/>
            <person name="Lin C.F."/>
            <person name="Lin M.F."/>
            <person name="Lindblad-Toh K."/>
            <person name="Llopart A."/>
            <person name="Long M."/>
            <person name="Low L."/>
            <person name="Lozovsky E."/>
            <person name="Lu J."/>
            <person name="Luo M."/>
            <person name="Machado C.A."/>
            <person name="Makalowski W."/>
            <person name="Marzo M."/>
            <person name="Matsuda M."/>
            <person name="Matzkin L."/>
            <person name="McAllister B."/>
            <person name="McBride C.S."/>
            <person name="McKernan B."/>
            <person name="McKernan K."/>
            <person name="Mendez-Lago M."/>
            <person name="Minx P."/>
            <person name="Mollenhauer M.U."/>
            <person name="Montooth K."/>
            <person name="Mount S.M."/>
            <person name="Mu X."/>
            <person name="Myers E."/>
            <person name="Negre B."/>
            <person name="Newfeld S."/>
            <person name="Nielsen R."/>
            <person name="Noor M.A."/>
            <person name="O'Grady P."/>
            <person name="Pachter L."/>
            <person name="Papaceit M."/>
            <person name="Parisi M.J."/>
            <person name="Parisi M."/>
            <person name="Parts L."/>
            <person name="Pedersen J.S."/>
            <person name="Pesole G."/>
            <person name="Phillippy A.M."/>
            <person name="Ponting C.P."/>
            <person name="Pop M."/>
            <person name="Porcelli D."/>
            <person name="Powell J.R."/>
            <person name="Prohaska S."/>
            <person name="Pruitt K."/>
            <person name="Puig M."/>
            <person name="Quesneville H."/>
            <person name="Ram K.R."/>
            <person name="Rand D."/>
            <person name="Rasmussen M.D."/>
            <person name="Reed L.K."/>
            <person name="Reenan R."/>
            <person name="Reily A."/>
            <person name="Remington K.A."/>
            <person name="Rieger T.T."/>
            <person name="Ritchie M.G."/>
            <person name="Robin C."/>
            <person name="Rogers Y.H."/>
            <person name="Rohde C."/>
            <person name="Rozas J."/>
            <person name="Rubenfield M.J."/>
            <person name="Ruiz A."/>
            <person name="Russo S."/>
            <person name="Salzberg S.L."/>
            <person name="Sanchez-Gracia A."/>
            <person name="Saranga D.J."/>
            <person name="Sato H."/>
            <person name="Schaeffer S.W."/>
            <person name="Schatz M.C."/>
            <person name="Schlenke T."/>
            <person name="Schwartz R."/>
            <person name="Segarra C."/>
            <person name="Singh R.S."/>
            <person name="Sirot L."/>
            <person name="Sirota M."/>
            <person name="Sisneros N.B."/>
            <person name="Smith C.D."/>
            <person name="Smith T.F."/>
            <person name="Spieth J."/>
            <person name="Stage D.E."/>
            <person name="Stark A."/>
            <person name="Stephan W."/>
            <person name="Strausberg R.L."/>
            <person name="Strempel S."/>
            <person name="Sturgill D."/>
            <person name="Sutton G."/>
            <person name="Sutton G.G."/>
            <person name="Tao W."/>
            <person name="Teichmann S."/>
            <person name="Tobari Y.N."/>
            <person name="Tomimura Y."/>
            <person name="Tsolas J.M."/>
            <person name="Valente V.L."/>
            <person name="Venter E."/>
            <person name="Venter J.C."/>
            <person name="Vicario S."/>
            <person name="Vieira F.G."/>
            <person name="Vilella A.J."/>
            <person name="Villasante A."/>
            <person name="Walenz B."/>
            <person name="Wang J."/>
            <person name="Wasserman M."/>
            <person name="Watts T."/>
            <person name="Wilson D."/>
            <person name="Wilson R.K."/>
            <person name="Wing R.A."/>
            <person name="Wolfner M.F."/>
            <person name="Wong A."/>
            <person name="Wong G.K."/>
            <person name="Wu C.I."/>
            <person name="Wu G."/>
            <person name="Yamamoto D."/>
            <person name="Yang H.P."/>
            <person name="Yang S.P."/>
            <person name="Yorke J.A."/>
            <person name="Yoshida K."/>
            <person name="Zdobnov E."/>
            <person name="Zhang P."/>
            <person name="Zhang Y."/>
            <person name="Zimin A.V."/>
            <person name="Baldwin J."/>
            <person name="Abdouelleil A."/>
            <person name="Abdulkadir J."/>
            <person name="Abebe A."/>
            <person name="Abera B."/>
            <person name="Abreu J."/>
            <person name="Acer S.C."/>
            <person name="Aftuck L."/>
            <person name="Alexander A."/>
            <person name="An P."/>
            <person name="Anderson E."/>
            <person name="Anderson S."/>
            <person name="Arachi H."/>
            <person name="Azer M."/>
            <person name="Bachantsang P."/>
            <person name="Barry A."/>
            <person name="Bayul T."/>
            <person name="Berlin A."/>
            <person name="Bessette D."/>
            <person name="Bloom T."/>
            <person name="Blye J."/>
            <person name="Boguslavskiy L."/>
            <person name="Bonnet C."/>
            <person name="Boukhgalter B."/>
            <person name="Bourzgui I."/>
            <person name="Brown A."/>
            <person name="Cahill P."/>
            <person name="Channer S."/>
            <person name="Cheshatsang Y."/>
            <person name="Chuda L."/>
            <person name="Citroen M."/>
            <person name="Collymore A."/>
            <person name="Cooke P."/>
            <person name="Costello M."/>
            <person name="D'Aco K."/>
            <person name="Daza R."/>
            <person name="De Haan G."/>
            <person name="DeGray S."/>
            <person name="DeMaso C."/>
            <person name="Dhargay N."/>
            <person name="Dooley K."/>
            <person name="Dooley E."/>
            <person name="Doricent M."/>
            <person name="Dorje P."/>
            <person name="Dorjee K."/>
            <person name="Dupes A."/>
            <person name="Elong R."/>
            <person name="Falk J."/>
            <person name="Farina A."/>
            <person name="Faro S."/>
            <person name="Ferguson D."/>
            <person name="Fisher S."/>
            <person name="Foley C.D."/>
            <person name="Franke A."/>
            <person name="Friedrich D."/>
            <person name="Gadbois L."/>
            <person name="Gearin G."/>
            <person name="Gearin C.R."/>
            <person name="Giannoukos G."/>
            <person name="Goode T."/>
            <person name="Graham J."/>
            <person name="Grandbois E."/>
            <person name="Grewal S."/>
            <person name="Gyaltsen K."/>
            <person name="Hafez N."/>
            <person name="Hagos B."/>
            <person name="Hall J."/>
            <person name="Henson C."/>
            <person name="Hollinger A."/>
            <person name="Honan T."/>
            <person name="Huard M.D."/>
            <person name="Hughes L."/>
            <person name="Hurhula B."/>
            <person name="Husby M.E."/>
            <person name="Kamat A."/>
            <person name="Kanga B."/>
            <person name="Kashin S."/>
            <person name="Khazanovich D."/>
            <person name="Kisner P."/>
            <person name="Lance K."/>
            <person name="Lara M."/>
            <person name="Lee W."/>
            <person name="Lennon N."/>
            <person name="Letendre F."/>
            <person name="LeVine R."/>
            <person name="Lipovsky A."/>
            <person name="Liu X."/>
            <person name="Liu J."/>
            <person name="Liu S."/>
            <person name="Lokyitsang T."/>
            <person name="Lokyitsang Y."/>
            <person name="Lubonja R."/>
            <person name="Lui A."/>
            <person name="MacDonald P."/>
            <person name="Magnisalis V."/>
            <person name="Maru K."/>
            <person name="Matthews C."/>
            <person name="McCusker W."/>
            <person name="McDonough S."/>
            <person name="Mehta T."/>
            <person name="Meldrim J."/>
            <person name="Meneus L."/>
            <person name="Mihai O."/>
            <person name="Mihalev A."/>
            <person name="Mihova T."/>
            <person name="Mittelman R."/>
            <person name="Mlenga V."/>
            <person name="Montmayeur A."/>
            <person name="Mulrain L."/>
            <person name="Navidi A."/>
            <person name="Naylor J."/>
            <person name="Negash T."/>
            <person name="Nguyen T."/>
            <person name="Nguyen N."/>
            <person name="Nicol R."/>
            <person name="Norbu C."/>
            <person name="Norbu N."/>
            <person name="Novod N."/>
            <person name="O'Neill B."/>
            <person name="Osman S."/>
            <person name="Markiewicz E."/>
            <person name="Oyono O.L."/>
            <person name="Patti C."/>
            <person name="Phunkhang P."/>
            <person name="Pierre F."/>
            <person name="Priest M."/>
            <person name="Raghuraman S."/>
            <person name="Rege F."/>
            <person name="Reyes R."/>
            <person name="Rise C."/>
            <person name="Rogov P."/>
            <person name="Ross K."/>
            <person name="Ryan E."/>
            <person name="Settipalli S."/>
            <person name="Shea T."/>
            <person name="Sherpa N."/>
            <person name="Shi L."/>
            <person name="Shih D."/>
            <person name="Sparrow T."/>
            <person name="Spaulding J."/>
            <person name="Stalker J."/>
            <person name="Stange-Thomann N."/>
            <person name="Stavropoulos S."/>
            <person name="Stone C."/>
            <person name="Strader C."/>
            <person name="Tesfaye S."/>
            <person name="Thomson T."/>
            <person name="Thoulutsang Y."/>
            <person name="Thoulutsang D."/>
            <person name="Topham K."/>
            <person name="Topping I."/>
            <person name="Tsamla T."/>
            <person name="Vassiliev H."/>
            <person name="Vo A."/>
            <person name="Wangchuk T."/>
            <person name="Wangdi T."/>
            <person name="Weiand M."/>
            <person name="Wilkinson J."/>
            <person name="Wilson A."/>
            <person name="Yadav S."/>
            <person name="Young G."/>
            <person name="Yu Q."/>
            <person name="Zembek L."/>
            <person name="Zhong D."/>
            <person name="Zimmer A."/>
            <person name="Zwirko Z."/>
            <person name="Jaffe D.B."/>
            <person name="Alvarez P."/>
            <person name="Brockman W."/>
            <person name="Butler J."/>
            <person name="Chin C."/>
            <person name="Gnerre S."/>
            <person name="Grabherr M."/>
            <person name="Kleber M."/>
            <person name="Mauceli E."/>
            <person name="MacCallum I."/>
        </authorList>
    </citation>
    <scope>NUCLEOTIDE SEQUENCE [LARGE SCALE GENOMIC DNA]</scope>
    <source>
        <strain evidence="3">Tucson 15287-2541.00</strain>
    </source>
</reference>
<dbReference type="eggNOG" id="ENOG502TBEP">
    <property type="taxonomic scope" value="Eukaryota"/>
</dbReference>